<feature type="compositionally biased region" description="Polar residues" evidence="1">
    <location>
        <begin position="909"/>
        <end position="919"/>
    </location>
</feature>
<feature type="region of interest" description="Disordered" evidence="1">
    <location>
        <begin position="902"/>
        <end position="929"/>
    </location>
</feature>
<evidence type="ECO:0000313" key="2">
    <source>
        <dbReference type="Proteomes" id="UP000492821"/>
    </source>
</evidence>
<feature type="compositionally biased region" description="Polar residues" evidence="1">
    <location>
        <begin position="659"/>
        <end position="668"/>
    </location>
</feature>
<dbReference type="AlphaFoldDB" id="A0A7E4ZUR4"/>
<feature type="compositionally biased region" description="Low complexity" evidence="1">
    <location>
        <begin position="146"/>
        <end position="156"/>
    </location>
</feature>
<reference evidence="3" key="2">
    <citation type="submission" date="2020-10" db="UniProtKB">
        <authorList>
            <consortium name="WormBaseParasite"/>
        </authorList>
    </citation>
    <scope>IDENTIFICATION</scope>
</reference>
<proteinExistence type="predicted"/>
<feature type="compositionally biased region" description="Polar residues" evidence="1">
    <location>
        <begin position="877"/>
        <end position="887"/>
    </location>
</feature>
<feature type="compositionally biased region" description="Polar residues" evidence="1">
    <location>
        <begin position="847"/>
        <end position="857"/>
    </location>
</feature>
<feature type="compositionally biased region" description="Basic and acidic residues" evidence="1">
    <location>
        <begin position="560"/>
        <end position="571"/>
    </location>
</feature>
<reference evidence="2" key="1">
    <citation type="journal article" date="2013" name="Genetics">
        <title>The draft genome and transcriptome of Panagrellus redivivus are shaped by the harsh demands of a free-living lifestyle.</title>
        <authorList>
            <person name="Srinivasan J."/>
            <person name="Dillman A.R."/>
            <person name="Macchietto M.G."/>
            <person name="Heikkinen L."/>
            <person name="Lakso M."/>
            <person name="Fracchia K.M."/>
            <person name="Antoshechkin I."/>
            <person name="Mortazavi A."/>
            <person name="Wong G."/>
            <person name="Sternberg P.W."/>
        </authorList>
    </citation>
    <scope>NUCLEOTIDE SEQUENCE [LARGE SCALE GENOMIC DNA]</scope>
    <source>
        <strain evidence="2">MT8872</strain>
    </source>
</reference>
<accession>A0A7E4ZUR4</accession>
<feature type="region of interest" description="Disordered" evidence="1">
    <location>
        <begin position="1"/>
        <end position="65"/>
    </location>
</feature>
<sequence>MQSYYSMSTLHRHPQTPTLPNNGYNQPNPNPNPNPAYYASLPRHLSHPHLNRIPDSVGAGGPSGQGQTPVIFNVFAQNGDLQAVHYGTLPLRPSGNGAGANLKRSGSTKSIGATSNTSTLKKSTPGANQILKWIQNQKAKFKSSKSSRSSVVSANSGTLKPPPKNGILRDSGRRSAQPPPVTMPRHDYSQYVGSLPRDWHSYRQHSAPPAMNQAYRGPPQPQQRESMAYPTRYDYRDRDYDERPDGSYQTYAADYYPTGYRPYEQRPASQADYSYRSRSIDAPMAHRYPVEPPIDYSLSNSENDSSLEDITTATSATRVRFQVPRQQDIQYIDTTHQAPTPRETMSPIQKFEKIYEKFKPSKLANFMPKNKAKQKGVYSPEAVEAQHWHEETVSTDISIAKSIKEDSAFSEEVVPVQNKLAIRGDTVSIASSMTLTSLNGADNDDSGNGADQESNDGEAETNVFFFGSMRIDYMCRRVGDNVVVHYTSRNIAGPGGNTGGQIEGVFTDIEYGPGIVQKLREKFSKLATTAIETAQISPHARQKKFPSVDDILSENEQRGFSEMKQRNESHSHSHAISTSVPPAPKKAFLPPLPAAAPPPPPPPPPPQNNDLDQSETTDEESTSVAAVAPPLPEKRIDSPRSVVEESHIETISALRAKFEQQSRATTPSIRGGPTSLNLVRKSASRDDVLLYSTRSAPPPGTTEDQAESLSPPRPPKQIYTSKSDILKGSAPKPVRVLDLVSPPADPAPKGNGTETYTRGISPTSSVADSDQSPPPEEPKFKPYDDEDEEYDVDSDVSDVGEAKGYDLIEAQDKFSSQYSHDERTEERAYFQTQKSKMTLTLPIGSAEVQSKQSTTQDVRIGVPGSTPISGTGKLKVANSSSLDSNEGLSEVQRLLSKFNSMREQKVTSESETVEVNSPKQHPGHYLPTAIVPPVQSTTAQSTPPVTTASTGRFAWASPAPAVTTTSMAHSRVESDDSQWSSRHNIVSITVGEQRHDFEEVSN</sequence>
<evidence type="ECO:0000256" key="1">
    <source>
        <dbReference type="SAM" id="MobiDB-lite"/>
    </source>
</evidence>
<feature type="compositionally biased region" description="Polar residues" evidence="1">
    <location>
        <begin position="104"/>
        <end position="124"/>
    </location>
</feature>
<feature type="compositionally biased region" description="Polar residues" evidence="1">
    <location>
        <begin position="1"/>
        <end position="19"/>
    </location>
</feature>
<name>A0A7E4ZUR4_PANRE</name>
<feature type="compositionally biased region" description="Pro residues" evidence="1">
    <location>
        <begin position="590"/>
        <end position="607"/>
    </location>
</feature>
<feature type="compositionally biased region" description="Acidic residues" evidence="1">
    <location>
        <begin position="612"/>
        <end position="621"/>
    </location>
</feature>
<organism evidence="2 3">
    <name type="scientific">Panagrellus redivivus</name>
    <name type="common">Microworm</name>
    <dbReference type="NCBI Taxonomy" id="6233"/>
    <lineage>
        <taxon>Eukaryota</taxon>
        <taxon>Metazoa</taxon>
        <taxon>Ecdysozoa</taxon>
        <taxon>Nematoda</taxon>
        <taxon>Chromadorea</taxon>
        <taxon>Rhabditida</taxon>
        <taxon>Tylenchina</taxon>
        <taxon>Panagrolaimomorpha</taxon>
        <taxon>Panagrolaimoidea</taxon>
        <taxon>Panagrolaimidae</taxon>
        <taxon>Panagrellus</taxon>
    </lineage>
</organism>
<dbReference type="Proteomes" id="UP000492821">
    <property type="component" value="Unassembled WGS sequence"/>
</dbReference>
<feature type="region of interest" description="Disordered" evidence="1">
    <location>
        <begin position="658"/>
        <end position="797"/>
    </location>
</feature>
<feature type="region of interest" description="Disordered" evidence="1">
    <location>
        <begin position="95"/>
        <end position="124"/>
    </location>
</feature>
<feature type="compositionally biased region" description="Basic and acidic residues" evidence="1">
    <location>
        <begin position="632"/>
        <end position="646"/>
    </location>
</feature>
<evidence type="ECO:0000313" key="3">
    <source>
        <dbReference type="WBParaSite" id="Pan_g18474.t1"/>
    </source>
</evidence>
<feature type="region of interest" description="Disordered" evidence="1">
    <location>
        <begin position="560"/>
        <end position="646"/>
    </location>
</feature>
<keyword evidence="2" id="KW-1185">Reference proteome</keyword>
<feature type="region of interest" description="Disordered" evidence="1">
    <location>
        <begin position="437"/>
        <end position="456"/>
    </location>
</feature>
<feature type="compositionally biased region" description="Polar residues" evidence="1">
    <location>
        <begin position="752"/>
        <end position="771"/>
    </location>
</feature>
<feature type="region of interest" description="Disordered" evidence="1">
    <location>
        <begin position="847"/>
        <end position="888"/>
    </location>
</feature>
<dbReference type="WBParaSite" id="Pan_g18474.t1">
    <property type="protein sequence ID" value="Pan_g18474.t1"/>
    <property type="gene ID" value="Pan_g18474"/>
</dbReference>
<feature type="compositionally biased region" description="Acidic residues" evidence="1">
    <location>
        <begin position="784"/>
        <end position="797"/>
    </location>
</feature>
<feature type="region of interest" description="Disordered" evidence="1">
    <location>
        <begin position="139"/>
        <end position="231"/>
    </location>
</feature>
<protein>
    <submittedName>
        <fullName evidence="3">Histone-lysine N-methyltransferase, H3 lysine-4 specific</fullName>
    </submittedName>
</protein>